<name>A0ABR1VEZ2_9PEZI</name>
<dbReference type="Proteomes" id="UP001480595">
    <property type="component" value="Unassembled WGS sequence"/>
</dbReference>
<dbReference type="EMBL" id="JAQQWL010000006">
    <property type="protein sequence ID" value="KAK8068886.1"/>
    <property type="molecule type" value="Genomic_DNA"/>
</dbReference>
<evidence type="ECO:0000256" key="1">
    <source>
        <dbReference type="SAM" id="Phobius"/>
    </source>
</evidence>
<feature type="domain" description="PLL-like beta propeller" evidence="2">
    <location>
        <begin position="280"/>
        <end position="458"/>
    </location>
</feature>
<keyword evidence="4" id="KW-1185">Reference proteome</keyword>
<reference evidence="3 4" key="1">
    <citation type="submission" date="2023-01" db="EMBL/GenBank/DDBJ databases">
        <title>Analysis of 21 Apiospora genomes using comparative genomics revels a genus with tremendous synthesis potential of carbohydrate active enzymes and secondary metabolites.</title>
        <authorList>
            <person name="Sorensen T."/>
        </authorList>
    </citation>
    <scope>NUCLEOTIDE SEQUENCE [LARGE SCALE GENOMIC DNA]</scope>
    <source>
        <strain evidence="3 4">CBS 135458</strain>
    </source>
</reference>
<evidence type="ECO:0000259" key="2">
    <source>
        <dbReference type="Pfam" id="PF26607"/>
    </source>
</evidence>
<gene>
    <name evidence="3" type="ORF">PG994_005502</name>
</gene>
<dbReference type="RefSeq" id="XP_066716180.1">
    <property type="nucleotide sequence ID" value="XM_066856911.1"/>
</dbReference>
<protein>
    <recommendedName>
        <fullName evidence="2">PLL-like beta propeller domain-containing protein</fullName>
    </recommendedName>
</protein>
<dbReference type="GeneID" id="92089974"/>
<dbReference type="InterPro" id="IPR058502">
    <property type="entry name" value="PLL-like_beta-prop"/>
</dbReference>
<feature type="transmembrane region" description="Helical" evidence="1">
    <location>
        <begin position="89"/>
        <end position="110"/>
    </location>
</feature>
<dbReference type="Pfam" id="PF26607">
    <property type="entry name" value="DUF8189"/>
    <property type="match status" value="1"/>
</dbReference>
<evidence type="ECO:0000313" key="4">
    <source>
        <dbReference type="Proteomes" id="UP001480595"/>
    </source>
</evidence>
<evidence type="ECO:0000313" key="3">
    <source>
        <dbReference type="EMBL" id="KAK8068886.1"/>
    </source>
</evidence>
<dbReference type="SUPFAM" id="SSF89372">
    <property type="entry name" value="Fucose-specific lectin"/>
    <property type="match status" value="1"/>
</dbReference>
<accession>A0ABR1VEZ2</accession>
<proteinExistence type="predicted"/>
<dbReference type="Gene3D" id="2.120.10.70">
    <property type="entry name" value="Fucose-specific lectin"/>
    <property type="match status" value="1"/>
</dbReference>
<sequence length="478" mass="52084">MTEAQFDDSHRETQPESGLEVVQSEYYPHPVPQVHISESHNDSYPVQPDFHYDGLGHHYAGEVHSDKIHVSHPDTERRPDNSCMSRRKIVIVAAIGVVLILAAVLGGVLGSRASKRNNESLSELFSTDAMTGSTTSVSPGLAPAAISWGSPHLEVYALTKNTTQSIYRKWRSSNATSLSDFTPPGKDMALVGGSIDTNLAPYIAGALQLVPIDTSFVPRTEIHTRSTAAPTWRHKFHDNDNPLLPEGPDNWDDISSSLKLGSPWSAALPIRDDGPSLHTWATPAVVAWAGDDSRLDVFAVSLVDNHILHTFKETEMDEWAEYENLKGFATVLPTVVSREPGRLDVFTRGGNGGLWHLSYENDSWAAGWSQISGTTRIQGQPDAVSTGSDSIDVFALGENGALLYKTYDGVAGKWRPEDGFTTLISSGLVGHPKAIAQVSEVHVFAYNNQNQMLWQTIGTNKSTTGDAIVWAHVPYPVV</sequence>
<keyword evidence="1" id="KW-0472">Membrane</keyword>
<comment type="caution">
    <text evidence="3">The sequence shown here is derived from an EMBL/GenBank/DDBJ whole genome shotgun (WGS) entry which is preliminary data.</text>
</comment>
<keyword evidence="1" id="KW-0812">Transmembrane</keyword>
<organism evidence="3 4">
    <name type="scientific">Apiospora phragmitis</name>
    <dbReference type="NCBI Taxonomy" id="2905665"/>
    <lineage>
        <taxon>Eukaryota</taxon>
        <taxon>Fungi</taxon>
        <taxon>Dikarya</taxon>
        <taxon>Ascomycota</taxon>
        <taxon>Pezizomycotina</taxon>
        <taxon>Sordariomycetes</taxon>
        <taxon>Xylariomycetidae</taxon>
        <taxon>Amphisphaeriales</taxon>
        <taxon>Apiosporaceae</taxon>
        <taxon>Apiospora</taxon>
    </lineage>
</organism>
<keyword evidence="1" id="KW-1133">Transmembrane helix</keyword>